<evidence type="ECO:0000256" key="1">
    <source>
        <dbReference type="ARBA" id="ARBA00022729"/>
    </source>
</evidence>
<dbReference type="Pfam" id="PF03990">
    <property type="entry name" value="DUF348"/>
    <property type="match status" value="2"/>
</dbReference>
<dbReference type="Gene3D" id="2.20.230.10">
    <property type="entry name" value="Resuscitation-promoting factor rpfb"/>
    <property type="match status" value="1"/>
</dbReference>
<dbReference type="CDD" id="cd22786">
    <property type="entry name" value="DPBB_YuiC-like"/>
    <property type="match status" value="1"/>
</dbReference>
<protein>
    <submittedName>
        <fullName evidence="3">Cell wall-binding protein YocH</fullName>
    </submittedName>
</protein>
<dbReference type="Pfam" id="PF07501">
    <property type="entry name" value="G5"/>
    <property type="match status" value="1"/>
</dbReference>
<dbReference type="Proteomes" id="UP000190080">
    <property type="component" value="Unassembled WGS sequence"/>
</dbReference>
<feature type="domain" description="G5" evidence="2">
    <location>
        <begin position="121"/>
        <end position="201"/>
    </location>
</feature>
<dbReference type="GO" id="GO:0004553">
    <property type="term" value="F:hydrolase activity, hydrolyzing O-glycosyl compounds"/>
    <property type="evidence" value="ECO:0007669"/>
    <property type="project" value="InterPro"/>
</dbReference>
<dbReference type="RefSeq" id="WP_079423660.1">
    <property type="nucleotide sequence ID" value="NZ_MZGV01000016.1"/>
</dbReference>
<evidence type="ECO:0000259" key="2">
    <source>
        <dbReference type="PROSITE" id="PS51109"/>
    </source>
</evidence>
<dbReference type="PROSITE" id="PS51109">
    <property type="entry name" value="G5"/>
    <property type="match status" value="1"/>
</dbReference>
<comment type="caution">
    <text evidence="3">The sequence shown here is derived from an EMBL/GenBank/DDBJ whole genome shotgun (WGS) entry which is preliminary data.</text>
</comment>
<reference evidence="3 4" key="1">
    <citation type="submission" date="2017-03" db="EMBL/GenBank/DDBJ databases">
        <title>Genome sequence of Clostridium oryzae DSM 28571.</title>
        <authorList>
            <person name="Poehlein A."/>
            <person name="Daniel R."/>
        </authorList>
    </citation>
    <scope>NUCLEOTIDE SEQUENCE [LARGE SCALE GENOMIC DNA]</scope>
    <source>
        <strain evidence="3 4">DSM 28571</strain>
    </source>
</reference>
<gene>
    <name evidence="3" type="primary">yocH_1</name>
    <name evidence="3" type="ORF">CLORY_19110</name>
</gene>
<sequence>MLVYTIYSKRKTITVRIDGKSSDYVTYKNSVKELLASKSITLGTKDKINVPLDSKLNNDQVINIKKAVNVNLEYDGKYLEIKSSDDDVASLLKNEGISVNSQDKLFPDRSTKVTEGLKIKIVRVTSKTFSKTKSIDYKKITKKNKKLLRSVKKILQRGKAGKRKIVTQIVYEDGKKVSSKVVSNKIVKKPKSTIVVLGTRKPTPKPSTPTFSRGGISMAYRNVLTMRATAYSGGVGTYTASGRRAVRNSGGYSTIAVDPSIIPYGTRLYIQGYGFAIAADTGSAIRGNKIDVYFNSYREACHWGVKYIRVYVLK</sequence>
<keyword evidence="1" id="KW-0732">Signal</keyword>
<dbReference type="OrthoDB" id="9798935at2"/>
<dbReference type="GO" id="GO:0009254">
    <property type="term" value="P:peptidoglycan turnover"/>
    <property type="evidence" value="ECO:0007669"/>
    <property type="project" value="InterPro"/>
</dbReference>
<organism evidence="3 4">
    <name type="scientific">Clostridium oryzae</name>
    <dbReference type="NCBI Taxonomy" id="1450648"/>
    <lineage>
        <taxon>Bacteria</taxon>
        <taxon>Bacillati</taxon>
        <taxon>Bacillota</taxon>
        <taxon>Clostridia</taxon>
        <taxon>Eubacteriales</taxon>
        <taxon>Clostridiaceae</taxon>
        <taxon>Clostridium</taxon>
    </lineage>
</organism>
<dbReference type="GO" id="GO:0019867">
    <property type="term" value="C:outer membrane"/>
    <property type="evidence" value="ECO:0007669"/>
    <property type="project" value="InterPro"/>
</dbReference>
<dbReference type="InterPro" id="IPR036908">
    <property type="entry name" value="RlpA-like_sf"/>
</dbReference>
<keyword evidence="4" id="KW-1185">Reference proteome</keyword>
<dbReference type="Pfam" id="PF06725">
    <property type="entry name" value="3D"/>
    <property type="match status" value="1"/>
</dbReference>
<dbReference type="PANTHER" id="PTHR39160:SF4">
    <property type="entry name" value="RESUSCITATION-PROMOTING FACTOR RPFB"/>
    <property type="match status" value="1"/>
</dbReference>
<dbReference type="SUPFAM" id="SSF50685">
    <property type="entry name" value="Barwin-like endoglucanases"/>
    <property type="match status" value="1"/>
</dbReference>
<dbReference type="PANTHER" id="PTHR39160">
    <property type="entry name" value="CELL WALL-BINDING PROTEIN YOCH"/>
    <property type="match status" value="1"/>
</dbReference>
<dbReference type="SMART" id="SM01208">
    <property type="entry name" value="G5"/>
    <property type="match status" value="1"/>
</dbReference>
<evidence type="ECO:0000313" key="3">
    <source>
        <dbReference type="EMBL" id="OPJ62296.1"/>
    </source>
</evidence>
<dbReference type="STRING" id="1450648.CLORY_19110"/>
<dbReference type="InterPro" id="IPR011098">
    <property type="entry name" value="G5_dom"/>
</dbReference>
<dbReference type="AlphaFoldDB" id="A0A1V4IQT4"/>
<dbReference type="Gene3D" id="2.40.40.10">
    <property type="entry name" value="RlpA-like domain"/>
    <property type="match status" value="1"/>
</dbReference>
<dbReference type="InterPro" id="IPR007137">
    <property type="entry name" value="DUF348"/>
</dbReference>
<evidence type="ECO:0000313" key="4">
    <source>
        <dbReference type="Proteomes" id="UP000190080"/>
    </source>
</evidence>
<dbReference type="InterPro" id="IPR010611">
    <property type="entry name" value="3D_dom"/>
</dbReference>
<dbReference type="EMBL" id="MZGV01000016">
    <property type="protein sequence ID" value="OPJ62296.1"/>
    <property type="molecule type" value="Genomic_DNA"/>
</dbReference>
<dbReference type="InterPro" id="IPR051933">
    <property type="entry name" value="Resuscitation_pf_RpfB"/>
</dbReference>
<name>A0A1V4IQT4_9CLOT</name>
<accession>A0A1V4IQT4</accession>
<proteinExistence type="predicted"/>